<gene>
    <name evidence="4" type="ORF">B9Z65_7092</name>
</gene>
<dbReference type="SMART" id="SM00292">
    <property type="entry name" value="BRCT"/>
    <property type="match status" value="3"/>
</dbReference>
<feature type="domain" description="BRCT" evidence="3">
    <location>
        <begin position="100"/>
        <end position="189"/>
    </location>
</feature>
<evidence type="ECO:0000313" key="4">
    <source>
        <dbReference type="EMBL" id="PSK43138.1"/>
    </source>
</evidence>
<feature type="region of interest" description="Disordered" evidence="2">
    <location>
        <begin position="193"/>
        <end position="245"/>
    </location>
</feature>
<organism evidence="4 5">
    <name type="scientific">Elsinoe australis</name>
    <dbReference type="NCBI Taxonomy" id="40998"/>
    <lineage>
        <taxon>Eukaryota</taxon>
        <taxon>Fungi</taxon>
        <taxon>Dikarya</taxon>
        <taxon>Ascomycota</taxon>
        <taxon>Pezizomycotina</taxon>
        <taxon>Dothideomycetes</taxon>
        <taxon>Dothideomycetidae</taxon>
        <taxon>Myriangiales</taxon>
        <taxon>Elsinoaceae</taxon>
        <taxon>Elsinoe</taxon>
    </lineage>
</organism>
<dbReference type="PANTHER" id="PTHR13561:SF20">
    <property type="entry name" value="DNA TOPOISOMERASE 2-BINDING PROTEIN 1"/>
    <property type="match status" value="1"/>
</dbReference>
<evidence type="ECO:0000259" key="3">
    <source>
        <dbReference type="PROSITE" id="PS50172"/>
    </source>
</evidence>
<dbReference type="InterPro" id="IPR059215">
    <property type="entry name" value="BRCT2_TopBP1-like"/>
</dbReference>
<dbReference type="SUPFAM" id="SSF52113">
    <property type="entry name" value="BRCT domain"/>
    <property type="match status" value="3"/>
</dbReference>
<protein>
    <submittedName>
        <fullName evidence="4">S-M checkpoint control protein rad4</fullName>
    </submittedName>
</protein>
<dbReference type="Gene3D" id="3.40.50.10190">
    <property type="entry name" value="BRCT domain"/>
    <property type="match status" value="4"/>
</dbReference>
<dbReference type="EMBL" id="NHZQ01000331">
    <property type="protein sequence ID" value="PSK43138.1"/>
    <property type="molecule type" value="Genomic_DNA"/>
</dbReference>
<feature type="region of interest" description="Disordered" evidence="2">
    <location>
        <begin position="513"/>
        <end position="704"/>
    </location>
</feature>
<dbReference type="OrthoDB" id="251770at2759"/>
<feature type="compositionally biased region" description="Polar residues" evidence="2">
    <location>
        <begin position="585"/>
        <end position="596"/>
    </location>
</feature>
<feature type="domain" description="BRCT" evidence="3">
    <location>
        <begin position="408"/>
        <end position="497"/>
    </location>
</feature>
<feature type="compositionally biased region" description="Polar residues" evidence="2">
    <location>
        <begin position="235"/>
        <end position="245"/>
    </location>
</feature>
<evidence type="ECO:0000313" key="5">
    <source>
        <dbReference type="Proteomes" id="UP000243723"/>
    </source>
</evidence>
<dbReference type="GO" id="GO:0033314">
    <property type="term" value="P:mitotic DNA replication checkpoint signaling"/>
    <property type="evidence" value="ECO:0007669"/>
    <property type="project" value="TreeGrafter"/>
</dbReference>
<keyword evidence="1" id="KW-0677">Repeat</keyword>
<reference evidence="4 5" key="1">
    <citation type="submission" date="2017-05" db="EMBL/GenBank/DDBJ databases">
        <title>Draft genome sequence of Elsinoe australis.</title>
        <authorList>
            <person name="Cheng Q."/>
        </authorList>
    </citation>
    <scope>NUCLEOTIDE SEQUENCE [LARGE SCALE GENOMIC DNA]</scope>
    <source>
        <strain evidence="4 5">NL1</strain>
    </source>
</reference>
<feature type="domain" description="BRCT" evidence="3">
    <location>
        <begin position="5"/>
        <end position="79"/>
    </location>
</feature>
<dbReference type="CDD" id="cd17731">
    <property type="entry name" value="BRCT_TopBP1_rpt2_like"/>
    <property type="match status" value="1"/>
</dbReference>
<sequence length="775" mass="86163">MADGDAQKPLYGVVLCGTSLSQDVRSHINSTGSELGATHKLDLTTDVTHLLCGSVASDKYRHVARHRPDIHVLRPEWLFAIRDAWMEGGDVDVKAITEQYRLPTFHSLNICLTGFTDVTQRQWLQNSTTQNGAKYHPDLTKEVTHLVTAKPEGAKYDRAKVWGIKTVSLSWFKDSIKRGLILDEACFDPLVPDEQQGKGAFEPRIKKSDSGKRLRPEDDDTQTSNAKRKMRRTASTRLNSQSQSLWADLSVNEDSESGPLDESWTQSVDPGKDFQQTIETQPVEESLIKSRPSLFRNASSDHSQKGLFSGWICMPHGHENSAIDKRVRQYLTENGAIIAASVQDLESADFSCKALIVPAKWIANPPGNLPRTSADIHLLTEWWVERSIFRKKALEPEKDMLSNALLDLPKDCFKDVVASTSGLGNDIRYVATIVKAAGGKYEEDLVRSTNVLIHNLSKSDLEKPVYCADRNIDVVTPEWLFESLRLRETQPRYPFFLPDEVCTAIYQIRDRRRKEAQEKRAAGARPQSVDQGQSKDLRASRKPTAPRMSGFKRQSHTPALPLARISAPTTVKTQPMKRLTPLEEISQNSNGRSKSQPTPDAFDDDPAPVPITLDEQPAGKENDTPVTDIQSDKPTEPAQSLGRAASDQANEFVSDFLARRQNSGSLPQEKLPKGRRTLGRAPSGNTTGSFIKPSASPFVEEEGSVVNLSEAPMPSQQITYEAPGAAEHRRLMSKKMGTTFEEEGGRRVEGLGTVKDVDSTKAVGERVRGRHRDTR</sequence>
<accession>A0A2P7Z4I8</accession>
<dbReference type="InterPro" id="IPR001357">
    <property type="entry name" value="BRCT_dom"/>
</dbReference>
<dbReference type="GO" id="GO:0007095">
    <property type="term" value="P:mitotic G2 DNA damage checkpoint signaling"/>
    <property type="evidence" value="ECO:0007669"/>
    <property type="project" value="TreeGrafter"/>
</dbReference>
<dbReference type="InterPro" id="IPR036420">
    <property type="entry name" value="BRCT_dom_sf"/>
</dbReference>
<dbReference type="PROSITE" id="PS50172">
    <property type="entry name" value="BRCT"/>
    <property type="match status" value="3"/>
</dbReference>
<dbReference type="Proteomes" id="UP000243723">
    <property type="component" value="Unassembled WGS sequence"/>
</dbReference>
<dbReference type="AlphaFoldDB" id="A0A2P7Z4I8"/>
<dbReference type="PANTHER" id="PTHR13561">
    <property type="entry name" value="DNA REPLICATION REGULATOR DPB11-RELATED"/>
    <property type="match status" value="1"/>
</dbReference>
<dbReference type="Pfam" id="PF12738">
    <property type="entry name" value="PTCB-BRCT"/>
    <property type="match status" value="2"/>
</dbReference>
<feature type="compositionally biased region" description="Basic and acidic residues" evidence="2">
    <location>
        <begin position="201"/>
        <end position="216"/>
    </location>
</feature>
<comment type="caution">
    <text evidence="4">The sequence shown here is derived from an EMBL/GenBank/DDBJ whole genome shotgun (WGS) entry which is preliminary data.</text>
</comment>
<dbReference type="GO" id="GO:0006270">
    <property type="term" value="P:DNA replication initiation"/>
    <property type="evidence" value="ECO:0007669"/>
    <property type="project" value="TreeGrafter"/>
</dbReference>
<dbReference type="STRING" id="40998.A0A2P7Z4I8"/>
<evidence type="ECO:0000256" key="1">
    <source>
        <dbReference type="ARBA" id="ARBA00022737"/>
    </source>
</evidence>
<feature type="region of interest" description="Disordered" evidence="2">
    <location>
        <begin position="251"/>
        <end position="270"/>
    </location>
</feature>
<name>A0A2P7Z4I8_9PEZI</name>
<evidence type="ECO:0000256" key="2">
    <source>
        <dbReference type="SAM" id="MobiDB-lite"/>
    </source>
</evidence>
<keyword evidence="5" id="KW-1185">Reference proteome</keyword>
<proteinExistence type="predicted"/>